<gene>
    <name evidence="1" type="ORF">GOBAR_AA38421</name>
</gene>
<dbReference type="Proteomes" id="UP000239757">
    <property type="component" value="Unassembled WGS sequence"/>
</dbReference>
<evidence type="ECO:0000313" key="2">
    <source>
        <dbReference type="Proteomes" id="UP000239757"/>
    </source>
</evidence>
<evidence type="ECO:0000313" key="1">
    <source>
        <dbReference type="EMBL" id="PPR82293.1"/>
    </source>
</evidence>
<organism evidence="1 2">
    <name type="scientific">Gossypium barbadense</name>
    <name type="common">Sea Island cotton</name>
    <name type="synonym">Hibiscus barbadensis</name>
    <dbReference type="NCBI Taxonomy" id="3634"/>
    <lineage>
        <taxon>Eukaryota</taxon>
        <taxon>Viridiplantae</taxon>
        <taxon>Streptophyta</taxon>
        <taxon>Embryophyta</taxon>
        <taxon>Tracheophyta</taxon>
        <taxon>Spermatophyta</taxon>
        <taxon>Magnoliopsida</taxon>
        <taxon>eudicotyledons</taxon>
        <taxon>Gunneridae</taxon>
        <taxon>Pentapetalae</taxon>
        <taxon>rosids</taxon>
        <taxon>malvids</taxon>
        <taxon>Malvales</taxon>
        <taxon>Malvaceae</taxon>
        <taxon>Malvoideae</taxon>
        <taxon>Gossypium</taxon>
    </lineage>
</organism>
<sequence length="136" mass="15130">MENSEESATAPHDPQPVPPAPLLASSFNVDFGMARCLVRSQVRLPFYEAVIRLLGCREGLNSGTFVVRCLGKERCMRHAGGLFNRPSVHNVDLAKIDGLRYTKPQVRYFQGSNHDVEVWSFFSNRVTGSSECVGFP</sequence>
<accession>A0A2P5VTZ0</accession>
<proteinExistence type="predicted"/>
<name>A0A2P5VTZ0_GOSBA</name>
<dbReference type="AlphaFoldDB" id="A0A2P5VTZ0"/>
<dbReference type="EMBL" id="KZ670918">
    <property type="protein sequence ID" value="PPR82293.1"/>
    <property type="molecule type" value="Genomic_DNA"/>
</dbReference>
<reference evidence="1 2" key="1">
    <citation type="submission" date="2015-01" db="EMBL/GenBank/DDBJ databases">
        <title>Genome of allotetraploid Gossypium barbadense reveals genomic plasticity and fiber elongation in cotton evolution.</title>
        <authorList>
            <person name="Chen X."/>
            <person name="Liu X."/>
            <person name="Zhao B."/>
            <person name="Zheng H."/>
            <person name="Hu Y."/>
            <person name="Lu G."/>
            <person name="Yang C."/>
            <person name="Chen J."/>
            <person name="Shan C."/>
            <person name="Zhang L."/>
            <person name="Zhou Y."/>
            <person name="Wang L."/>
            <person name="Guo W."/>
            <person name="Bai Y."/>
            <person name="Ruan J."/>
            <person name="Shangguan X."/>
            <person name="Mao Y."/>
            <person name="Jiang J."/>
            <person name="Zhu Y."/>
            <person name="Lei J."/>
            <person name="Kang H."/>
            <person name="Chen S."/>
            <person name="He X."/>
            <person name="Wang R."/>
            <person name="Wang Y."/>
            <person name="Chen J."/>
            <person name="Wang L."/>
            <person name="Yu S."/>
            <person name="Wang B."/>
            <person name="Wei J."/>
            <person name="Song S."/>
            <person name="Lu X."/>
            <person name="Gao Z."/>
            <person name="Gu W."/>
            <person name="Deng X."/>
            <person name="Ma D."/>
            <person name="Wang S."/>
            <person name="Liang W."/>
            <person name="Fang L."/>
            <person name="Cai C."/>
            <person name="Zhu X."/>
            <person name="Zhou B."/>
            <person name="Zhang Y."/>
            <person name="Chen Z."/>
            <person name="Xu S."/>
            <person name="Zhu R."/>
            <person name="Wang S."/>
            <person name="Zhang T."/>
            <person name="Zhao G."/>
        </authorList>
    </citation>
    <scope>NUCLEOTIDE SEQUENCE [LARGE SCALE GENOMIC DNA]</scope>
    <source>
        <strain evidence="2">cv. Xinhai21</strain>
        <tissue evidence="1">Leaf</tissue>
    </source>
</reference>
<protein>
    <submittedName>
        <fullName evidence="1">Uncharacterized protein</fullName>
    </submittedName>
</protein>